<accession>A0A7W6PRH1</accession>
<dbReference type="Pfam" id="PF00015">
    <property type="entry name" value="MCPsignal"/>
    <property type="match status" value="1"/>
</dbReference>
<dbReference type="PROSITE" id="PS50111">
    <property type="entry name" value="CHEMOTAXIS_TRANSDUC_2"/>
    <property type="match status" value="1"/>
</dbReference>
<dbReference type="CDD" id="cd11386">
    <property type="entry name" value="MCP_signal"/>
    <property type="match status" value="1"/>
</dbReference>
<dbReference type="PANTHER" id="PTHR43531">
    <property type="entry name" value="PROTEIN ICFG"/>
    <property type="match status" value="1"/>
</dbReference>
<dbReference type="Gene3D" id="1.10.287.950">
    <property type="entry name" value="Methyl-accepting chemotaxis protein"/>
    <property type="match status" value="1"/>
</dbReference>
<organism evidence="9 10">
    <name type="scientific">Rhizobium rhizoryzae</name>
    <dbReference type="NCBI Taxonomy" id="451876"/>
    <lineage>
        <taxon>Bacteria</taxon>
        <taxon>Pseudomonadati</taxon>
        <taxon>Pseudomonadota</taxon>
        <taxon>Alphaproteobacteria</taxon>
        <taxon>Hyphomicrobiales</taxon>
        <taxon>Rhizobiaceae</taxon>
        <taxon>Rhizobium/Agrobacterium group</taxon>
        <taxon>Rhizobium</taxon>
    </lineage>
</organism>
<name>A0A7W6PRH1_9HYPH</name>
<feature type="domain" description="HAMP" evidence="8">
    <location>
        <begin position="288"/>
        <end position="340"/>
    </location>
</feature>
<dbReference type="GO" id="GO:0006935">
    <property type="term" value="P:chemotaxis"/>
    <property type="evidence" value="ECO:0007669"/>
    <property type="project" value="UniProtKB-KW"/>
</dbReference>
<evidence type="ECO:0000256" key="5">
    <source>
        <dbReference type="SAM" id="MobiDB-lite"/>
    </source>
</evidence>
<dbReference type="GO" id="GO:0007165">
    <property type="term" value="P:signal transduction"/>
    <property type="evidence" value="ECO:0007669"/>
    <property type="project" value="UniProtKB-KW"/>
</dbReference>
<dbReference type="AlphaFoldDB" id="A0A7W6PRH1"/>
<proteinExistence type="inferred from homology"/>
<dbReference type="PROSITE" id="PS51257">
    <property type="entry name" value="PROKAR_LIPOPROTEIN"/>
    <property type="match status" value="1"/>
</dbReference>
<dbReference type="InterPro" id="IPR007891">
    <property type="entry name" value="CHASE3"/>
</dbReference>
<feature type="transmembrane region" description="Helical" evidence="6">
    <location>
        <begin position="182"/>
        <end position="206"/>
    </location>
</feature>
<dbReference type="GO" id="GO:0016020">
    <property type="term" value="C:membrane"/>
    <property type="evidence" value="ECO:0007669"/>
    <property type="project" value="UniProtKB-SubCell"/>
</dbReference>
<dbReference type="CDD" id="cd06225">
    <property type="entry name" value="HAMP"/>
    <property type="match status" value="1"/>
</dbReference>
<protein>
    <submittedName>
        <fullName evidence="9">Methyl-accepting chemotaxis protein</fullName>
    </submittedName>
</protein>
<dbReference type="InterPro" id="IPR003660">
    <property type="entry name" value="HAMP_dom"/>
</dbReference>
<keyword evidence="2" id="KW-0145">Chemotaxis</keyword>
<dbReference type="InterPro" id="IPR004089">
    <property type="entry name" value="MCPsignal_dom"/>
</dbReference>
<dbReference type="SMART" id="SM00304">
    <property type="entry name" value="HAMP"/>
    <property type="match status" value="2"/>
</dbReference>
<evidence type="ECO:0000256" key="6">
    <source>
        <dbReference type="SAM" id="Phobius"/>
    </source>
</evidence>
<dbReference type="PRINTS" id="PR00260">
    <property type="entry name" value="CHEMTRNSDUCR"/>
</dbReference>
<evidence type="ECO:0000256" key="2">
    <source>
        <dbReference type="ARBA" id="ARBA00022500"/>
    </source>
</evidence>
<dbReference type="PROSITE" id="PS50885">
    <property type="entry name" value="HAMP"/>
    <property type="match status" value="2"/>
</dbReference>
<reference evidence="9 10" key="1">
    <citation type="submission" date="2020-08" db="EMBL/GenBank/DDBJ databases">
        <title>Genomic Encyclopedia of Type Strains, Phase IV (KMG-IV): sequencing the most valuable type-strain genomes for metagenomic binning, comparative biology and taxonomic classification.</title>
        <authorList>
            <person name="Goeker M."/>
        </authorList>
    </citation>
    <scope>NUCLEOTIDE SEQUENCE [LARGE SCALE GENOMIC DNA]</scope>
    <source>
        <strain evidence="9 10">DSM 29514</strain>
    </source>
</reference>
<feature type="compositionally biased region" description="Low complexity" evidence="5">
    <location>
        <begin position="614"/>
        <end position="642"/>
    </location>
</feature>
<dbReference type="SMART" id="SM00283">
    <property type="entry name" value="MA"/>
    <property type="match status" value="1"/>
</dbReference>
<keyword evidence="6" id="KW-1133">Transmembrane helix</keyword>
<dbReference type="Gene3D" id="6.10.340.10">
    <property type="match status" value="1"/>
</dbReference>
<keyword evidence="10" id="KW-1185">Reference proteome</keyword>
<feature type="domain" description="Methyl-accepting transducer" evidence="7">
    <location>
        <begin position="345"/>
        <end position="574"/>
    </location>
</feature>
<gene>
    <name evidence="9" type="ORF">GGQ72_001491</name>
</gene>
<evidence type="ECO:0000313" key="10">
    <source>
        <dbReference type="Proteomes" id="UP000519897"/>
    </source>
</evidence>
<dbReference type="InterPro" id="IPR051310">
    <property type="entry name" value="MCP_chemotaxis"/>
</dbReference>
<dbReference type="RefSeq" id="WP_165132556.1">
    <property type="nucleotide sequence ID" value="NZ_CP049250.1"/>
</dbReference>
<dbReference type="Pfam" id="PF05227">
    <property type="entry name" value="CHASE3"/>
    <property type="match status" value="1"/>
</dbReference>
<dbReference type="PANTHER" id="PTHR43531:SF11">
    <property type="entry name" value="METHYL-ACCEPTING CHEMOTAXIS PROTEIN 3"/>
    <property type="match status" value="1"/>
</dbReference>
<dbReference type="FunFam" id="1.10.287.950:FF:000001">
    <property type="entry name" value="Methyl-accepting chemotaxis sensory transducer"/>
    <property type="match status" value="1"/>
</dbReference>
<dbReference type="Pfam" id="PF00672">
    <property type="entry name" value="HAMP"/>
    <property type="match status" value="1"/>
</dbReference>
<dbReference type="GO" id="GO:0004888">
    <property type="term" value="F:transmembrane signaling receptor activity"/>
    <property type="evidence" value="ECO:0007669"/>
    <property type="project" value="InterPro"/>
</dbReference>
<keyword evidence="6" id="KW-0812">Transmembrane</keyword>
<dbReference type="SUPFAM" id="SSF58104">
    <property type="entry name" value="Methyl-accepting chemotaxis protein (MCP) signaling domain"/>
    <property type="match status" value="1"/>
</dbReference>
<feature type="region of interest" description="Disordered" evidence="5">
    <location>
        <begin position="614"/>
        <end position="655"/>
    </location>
</feature>
<evidence type="ECO:0000256" key="1">
    <source>
        <dbReference type="ARBA" id="ARBA00004370"/>
    </source>
</evidence>
<sequence length="681" mass="71337">MSFRDLSISKKIISTFLALMFVCGCASAVVYWQGLKSSQASGALVVAQEADTIVAAASEAQLEQALALRGYLISGNAEMLASISAQRSATIAALDAVQKLAVGQTGILTGLQQMRSAADAFNKDVVEPQVKAYQAKGTVADTKAGESTAQLADFRKAAAKVRAEAQAFKNGMIAQQQSAHEAVLWTLIIGGGVAGLIATLLIWLLSRAIVTPIVGMTSAMTELANGNHEIKVPALDRGDEVGQMAKAVAVFKDAAVEKLRLASETDRIRLTSDRERQDNDARKARETAEIEFAMNSLAEGLVKLADGDVAYRLNNPFADHLDRLRVDFNQALAKLQGALESVGHNASAINAGAAEIRSATDDLAKRTERQAASVEQTAAAIEEVTTTVKDSAKRAEDVGQRIERARVGAERSGEVVRRAVSAMEGISKSSSEINNIISVIDDIAFQTNLLALNAGVEAARAGEAGKGFAVVAQEVRELAQRSANAAREIKTLLTTSSQQVDAGVALVGETGEALQAIVVEVQEINDNIKAIVTSTREQSLGLQEINQAISAMDHNTQQNAAMVEEQTAASHSLAREASSLDELLRQFKLGTPANGAARSSFNASASAAPAASAKPASVAQPAPHAAARPAARPAIGRGPVAATTTSRPKASPANALHNTLAKAFGGGAPQAKPSQDNWEEF</sequence>
<dbReference type="EMBL" id="JACIEC010000001">
    <property type="protein sequence ID" value="MBB4142992.1"/>
    <property type="molecule type" value="Genomic_DNA"/>
</dbReference>
<dbReference type="InterPro" id="IPR004090">
    <property type="entry name" value="Chemotax_Me-accpt_rcpt"/>
</dbReference>
<evidence type="ECO:0000259" key="8">
    <source>
        <dbReference type="PROSITE" id="PS50885"/>
    </source>
</evidence>
<evidence type="ECO:0000256" key="3">
    <source>
        <dbReference type="ARBA" id="ARBA00029447"/>
    </source>
</evidence>
<keyword evidence="4" id="KW-0807">Transducer</keyword>
<dbReference type="Proteomes" id="UP000519897">
    <property type="component" value="Unassembled WGS sequence"/>
</dbReference>
<feature type="domain" description="HAMP" evidence="8">
    <location>
        <begin position="207"/>
        <end position="260"/>
    </location>
</feature>
<evidence type="ECO:0000256" key="4">
    <source>
        <dbReference type="PROSITE-ProRule" id="PRU00284"/>
    </source>
</evidence>
<comment type="subcellular location">
    <subcellularLocation>
        <location evidence="1">Membrane</location>
    </subcellularLocation>
</comment>
<evidence type="ECO:0000259" key="7">
    <source>
        <dbReference type="PROSITE" id="PS50111"/>
    </source>
</evidence>
<dbReference type="SUPFAM" id="SSF158472">
    <property type="entry name" value="HAMP domain-like"/>
    <property type="match status" value="1"/>
</dbReference>
<comment type="similarity">
    <text evidence="3">Belongs to the methyl-accepting chemotaxis (MCP) protein family.</text>
</comment>
<keyword evidence="6" id="KW-0472">Membrane</keyword>
<evidence type="ECO:0000313" key="9">
    <source>
        <dbReference type="EMBL" id="MBB4142992.1"/>
    </source>
</evidence>
<comment type="caution">
    <text evidence="9">The sequence shown here is derived from an EMBL/GenBank/DDBJ whole genome shotgun (WGS) entry which is preliminary data.</text>
</comment>